<reference evidence="3 4" key="1">
    <citation type="submission" date="2023-01" db="EMBL/GenBank/DDBJ databases">
        <title>Analysis of 21 Apiospora genomes using comparative genomics revels a genus with tremendous synthesis potential of carbohydrate active enzymes and secondary metabolites.</title>
        <authorList>
            <person name="Sorensen T."/>
        </authorList>
    </citation>
    <scope>NUCLEOTIDE SEQUENCE [LARGE SCALE GENOMIC DNA]</scope>
    <source>
        <strain evidence="3 4">CBS 117206</strain>
    </source>
</reference>
<keyword evidence="2" id="KW-0472">Membrane</keyword>
<feature type="region of interest" description="Disordered" evidence="1">
    <location>
        <begin position="228"/>
        <end position="250"/>
    </location>
</feature>
<feature type="transmembrane region" description="Helical" evidence="2">
    <location>
        <begin position="263"/>
        <end position="286"/>
    </location>
</feature>
<evidence type="ECO:0000313" key="3">
    <source>
        <dbReference type="EMBL" id="KAK8120517.1"/>
    </source>
</evidence>
<evidence type="ECO:0000256" key="1">
    <source>
        <dbReference type="SAM" id="MobiDB-lite"/>
    </source>
</evidence>
<dbReference type="AlphaFoldDB" id="A0AAW0QZV2"/>
<evidence type="ECO:0000256" key="2">
    <source>
        <dbReference type="SAM" id="Phobius"/>
    </source>
</evidence>
<accession>A0AAW0QZV2</accession>
<proteinExistence type="predicted"/>
<protein>
    <submittedName>
        <fullName evidence="3">Uncharacterized protein</fullName>
    </submittedName>
</protein>
<keyword evidence="2" id="KW-1133">Transmembrane helix</keyword>
<keyword evidence="2" id="KW-0812">Transmembrane</keyword>
<dbReference type="EMBL" id="JAQQWP010000004">
    <property type="protein sequence ID" value="KAK8120517.1"/>
    <property type="molecule type" value="Genomic_DNA"/>
</dbReference>
<name>A0AAW0QZV2_9PEZI</name>
<keyword evidence="4" id="KW-1185">Reference proteome</keyword>
<organism evidence="3 4">
    <name type="scientific">Apiospora kogelbergensis</name>
    <dbReference type="NCBI Taxonomy" id="1337665"/>
    <lineage>
        <taxon>Eukaryota</taxon>
        <taxon>Fungi</taxon>
        <taxon>Dikarya</taxon>
        <taxon>Ascomycota</taxon>
        <taxon>Pezizomycotina</taxon>
        <taxon>Sordariomycetes</taxon>
        <taxon>Xylariomycetidae</taxon>
        <taxon>Amphisphaeriales</taxon>
        <taxon>Apiosporaceae</taxon>
        <taxon>Apiospora</taxon>
    </lineage>
</organism>
<gene>
    <name evidence="3" type="ORF">PG999_004637</name>
</gene>
<evidence type="ECO:0000313" key="4">
    <source>
        <dbReference type="Proteomes" id="UP001392437"/>
    </source>
</evidence>
<comment type="caution">
    <text evidence="3">The sequence shown here is derived from an EMBL/GenBank/DDBJ whole genome shotgun (WGS) entry which is preliminary data.</text>
</comment>
<dbReference type="Proteomes" id="UP001392437">
    <property type="component" value="Unassembled WGS sequence"/>
</dbReference>
<sequence length="395" mass="41975">MQTFPTWDASLVVAEATDISITTPTGLPLTTRAPVADEACKDQWWFSQAPGGPNAAANSNQERNLLVSTQGVQGWSQCNRAAAYAPGICYEGHDFKALTKVWTSNAGVNWGGAPTSWLWKGICCRSEFDYTTVKLLNQGASTDLCTQILTLTTATGFRLLPAEGAFVTSGLTTIRTSTELEARHQPFTMWWNTEDLDMFGGDSRDYMVAVVKEAAAKSRVITAKETTATAGDAAAATNNSSSSPSPTDGAAPLMATARGLSGAAVAGIAIGSVLALALAVVVGLMLGRRRHRSNTGNPELRLAGQTEKDAAYRGGQHQQENSVASWISHILGGRRRKTHVSPLCYLPGHPDEGILAPEVVAGDHYHYPMKSELAGQPRSELCGDSCVGRQPSELP</sequence>